<name>A0ABM9ZX50_9BACT</name>
<proteinExistence type="predicted"/>
<dbReference type="EMBL" id="ADFP01000033">
    <property type="protein sequence ID" value="EFB91532.1"/>
    <property type="molecule type" value="Genomic_DNA"/>
</dbReference>
<organism evidence="1 2">
    <name type="scientific">Pyramidobacter piscolens W5455</name>
    <dbReference type="NCBI Taxonomy" id="352165"/>
    <lineage>
        <taxon>Bacteria</taxon>
        <taxon>Thermotogati</taxon>
        <taxon>Synergistota</taxon>
        <taxon>Synergistia</taxon>
        <taxon>Synergistales</taxon>
        <taxon>Dethiosulfovibrionaceae</taxon>
        <taxon>Pyramidobacter</taxon>
    </lineage>
</organism>
<reference evidence="1 2" key="1">
    <citation type="submission" date="2009-12" db="EMBL/GenBank/DDBJ databases">
        <authorList>
            <person name="Shrivastava S."/>
            <person name="Madupu R."/>
            <person name="Durkin A.S."/>
            <person name="Torralba M."/>
            <person name="Methe B."/>
            <person name="Sutton G.G."/>
            <person name="Strausberg R.L."/>
            <person name="Nelson K.E."/>
        </authorList>
    </citation>
    <scope>NUCLEOTIDE SEQUENCE [LARGE SCALE GENOMIC DNA]</scope>
    <source>
        <strain evidence="1 2">W5455</strain>
    </source>
</reference>
<evidence type="ECO:0000313" key="1">
    <source>
        <dbReference type="EMBL" id="EFB91532.1"/>
    </source>
</evidence>
<protein>
    <submittedName>
        <fullName evidence="1">Uncharacterized protein</fullName>
    </submittedName>
</protein>
<gene>
    <name evidence="1" type="ORF">HMPREF7215_1469</name>
</gene>
<sequence>MAPSAVFLPCSGAVGEVFNKQYLIIQKRPTHKNRDFIFE</sequence>
<evidence type="ECO:0000313" key="2">
    <source>
        <dbReference type="Proteomes" id="UP000006462"/>
    </source>
</evidence>
<dbReference type="Proteomes" id="UP000006462">
    <property type="component" value="Unassembled WGS sequence"/>
</dbReference>
<keyword evidence="2" id="KW-1185">Reference proteome</keyword>
<comment type="caution">
    <text evidence="1">The sequence shown here is derived from an EMBL/GenBank/DDBJ whole genome shotgun (WGS) entry which is preliminary data.</text>
</comment>
<accession>A0ABM9ZX50</accession>